<comment type="caution">
    <text evidence="6">The sequence shown here is derived from an EMBL/GenBank/DDBJ whole genome shotgun (WGS) entry which is preliminary data.</text>
</comment>
<organism evidence="6 7">
    <name type="scientific">Vibrio sinensis</name>
    <dbReference type="NCBI Taxonomy" id="2302434"/>
    <lineage>
        <taxon>Bacteria</taxon>
        <taxon>Pseudomonadati</taxon>
        <taxon>Pseudomonadota</taxon>
        <taxon>Gammaproteobacteria</taxon>
        <taxon>Vibrionales</taxon>
        <taxon>Vibrionaceae</taxon>
        <taxon>Vibrio</taxon>
    </lineage>
</organism>
<feature type="chain" id="PRO_5017263640" evidence="4">
    <location>
        <begin position="23"/>
        <end position="375"/>
    </location>
</feature>
<dbReference type="Proteomes" id="UP000273252">
    <property type="component" value="Unassembled WGS sequence"/>
</dbReference>
<evidence type="ECO:0000256" key="2">
    <source>
        <dbReference type="ARBA" id="ARBA00022729"/>
    </source>
</evidence>
<dbReference type="Pfam" id="PF13609">
    <property type="entry name" value="Porin_4"/>
    <property type="match status" value="1"/>
</dbReference>
<dbReference type="PANTHER" id="PTHR34501:SF2">
    <property type="entry name" value="OUTER MEMBRANE PORIN F-RELATED"/>
    <property type="match status" value="1"/>
</dbReference>
<dbReference type="InterPro" id="IPR050298">
    <property type="entry name" value="Gram-neg_bact_OMP"/>
</dbReference>
<dbReference type="InterPro" id="IPR033900">
    <property type="entry name" value="Gram_neg_porin_domain"/>
</dbReference>
<evidence type="ECO:0000259" key="5">
    <source>
        <dbReference type="Pfam" id="PF13609"/>
    </source>
</evidence>
<reference evidence="6 7" key="1">
    <citation type="submission" date="2018-08" db="EMBL/GenBank/DDBJ databases">
        <title>Vibrio isolated from the Eastern China Marginal Seas.</title>
        <authorList>
            <person name="Li Y."/>
        </authorList>
    </citation>
    <scope>NUCLEOTIDE SEQUENCE [LARGE SCALE GENOMIC DNA]</scope>
    <source>
        <strain evidence="6 7">BEI233</strain>
    </source>
</reference>
<dbReference type="RefSeq" id="WP_120029401.1">
    <property type="nucleotide sequence ID" value="NZ_QVMU01000001.1"/>
</dbReference>
<keyword evidence="2 4" id="KW-0732">Signal</keyword>
<evidence type="ECO:0000313" key="6">
    <source>
        <dbReference type="EMBL" id="RJX75645.1"/>
    </source>
</evidence>
<dbReference type="InterPro" id="IPR023614">
    <property type="entry name" value="Porin_dom_sf"/>
</dbReference>
<dbReference type="GO" id="GO:0015288">
    <property type="term" value="F:porin activity"/>
    <property type="evidence" value="ECO:0007669"/>
    <property type="project" value="InterPro"/>
</dbReference>
<evidence type="ECO:0000256" key="4">
    <source>
        <dbReference type="SAM" id="SignalP"/>
    </source>
</evidence>
<protein>
    <submittedName>
        <fullName evidence="6">Porin</fullName>
    </submittedName>
</protein>
<gene>
    <name evidence="6" type="ORF">DZ860_02930</name>
</gene>
<comment type="subcellular location">
    <subcellularLocation>
        <location evidence="1">Cell outer membrane</location>
        <topology evidence="1">Multi-pass membrane protein</topology>
    </subcellularLocation>
</comment>
<dbReference type="SUPFAM" id="SSF56935">
    <property type="entry name" value="Porins"/>
    <property type="match status" value="1"/>
</dbReference>
<keyword evidence="3" id="KW-0472">Membrane</keyword>
<evidence type="ECO:0000313" key="7">
    <source>
        <dbReference type="Proteomes" id="UP000273252"/>
    </source>
</evidence>
<dbReference type="EMBL" id="QVMU01000001">
    <property type="protein sequence ID" value="RJX75645.1"/>
    <property type="molecule type" value="Genomic_DNA"/>
</dbReference>
<accession>A0A3A6QSA1</accession>
<dbReference type="PANTHER" id="PTHR34501">
    <property type="entry name" value="PROTEIN YDDL-RELATED"/>
    <property type="match status" value="1"/>
</dbReference>
<sequence length="375" mass="41185">MKLNSKSIIILSSVLASSQALAMTVYETETHKVDISGAFLMDYFQPVHFLDHFFNTSRSTLGISIASQFGQGWSGDAKFEWDSFINAPSNTVNSYDSSKGPESLEFQYGESGIRSRLGYFTITNDDLGSIRVGKQYSVYHDVAGYMDNLIVFDPDATPLFSDGKDGGFLGTARGDNLVTYRKSFENLNLSAQYGFNNVQNQPKTLDRDNNFAVAASYDFDFGLSVGATHLQNNVDIKAGVTDSGLEPGQAQKITTIAAKYTYQAFKVATAFTDGTKAHETGLFGYSPNLYADATGVDLYAEYYFEIGLRPYVYLSNVDFDDVNVNGDRSVYSMGLSYHATPQLIISGEVRKTEEDNLGAGKQDDTLSGLTIIYAF</sequence>
<evidence type="ECO:0000256" key="3">
    <source>
        <dbReference type="ARBA" id="ARBA00023136"/>
    </source>
</evidence>
<feature type="signal peptide" evidence="4">
    <location>
        <begin position="1"/>
        <end position="22"/>
    </location>
</feature>
<keyword evidence="7" id="KW-1185">Reference proteome</keyword>
<name>A0A3A6QSA1_9VIBR</name>
<evidence type="ECO:0000256" key="1">
    <source>
        <dbReference type="ARBA" id="ARBA00004571"/>
    </source>
</evidence>
<dbReference type="Gene3D" id="2.40.160.10">
    <property type="entry name" value="Porin"/>
    <property type="match status" value="1"/>
</dbReference>
<dbReference type="AlphaFoldDB" id="A0A3A6QSA1"/>
<dbReference type="OrthoDB" id="784582at2"/>
<proteinExistence type="predicted"/>
<feature type="domain" description="Porin" evidence="5">
    <location>
        <begin position="56"/>
        <end position="356"/>
    </location>
</feature>
<dbReference type="GO" id="GO:0009279">
    <property type="term" value="C:cell outer membrane"/>
    <property type="evidence" value="ECO:0007669"/>
    <property type="project" value="UniProtKB-SubCell"/>
</dbReference>